<feature type="domain" description="Peptidase M16 C-terminal" evidence="10">
    <location>
        <begin position="692"/>
        <end position="866"/>
    </location>
</feature>
<dbReference type="GO" id="GO:0006508">
    <property type="term" value="P:proteolysis"/>
    <property type="evidence" value="ECO:0007669"/>
    <property type="project" value="UniProtKB-KW"/>
</dbReference>
<dbReference type="OrthoDB" id="9811314at2"/>
<dbReference type="InterPro" id="IPR001431">
    <property type="entry name" value="Pept_M16_Zn_BS"/>
</dbReference>
<feature type="domain" description="Peptidase M16 N-terminal" evidence="9">
    <location>
        <begin position="58"/>
        <end position="174"/>
    </location>
</feature>
<comment type="cofactor">
    <cofactor evidence="1">
        <name>Zn(2+)</name>
        <dbReference type="ChEBI" id="CHEBI:29105"/>
    </cofactor>
</comment>
<keyword evidence="3 11" id="KW-0645">Protease</keyword>
<sequence length="945" mass="106402">MKKNFYYVRHIILLALIFLFSINGDCQQVKKESSVLPLDPMVRTGKLPNGFMYYIRHNEEPKNRVMMYLVNKVGSVLEDEDQRGLAHFMEHMSFNGTKHFPHNELVDYLQKAGVRFGADINAYTSFDETVYELPIPSDKPELLQGGLEIMRDWAHEALLDPEEIDKERGVVLEEKRLGKGAGERMQRKYWPVILNDSRYAVRVPIGLDTVLDNFKRPVIARFYNDWYRPDLQALIIVGDINVDQIEASIKQQFASLKNPVHERVRTKYTVPLTGKNQFMAVTDKEMTTTEAEILIKHKAPEQRTAEDYRSALVQGLFDRMLSERYAELLRQADPPFIAGSAGISGFMGGLDLYDASVQTKPGELEKGLKAVWRETERLKRFGFTATELERAKTADLNAVESELKEKDKTNSGSYVKEYQAYFLRGEAAPGIEKEYQLTKNDLPEITLADVNSLAKTYITATNRDILILAPEKDKSSLPDEVTVNRWLKAIETEDLTPYKDEVSKMPLLSAVPVTGKIKSEEQNKDLNITTITLSNGVKVLLKPTDFKNDQIIFSSFAPGGTSLYSDADYQSAANAAGIVTAGGVGNYNTGELSKYLEGKQVSVKPYINERFQGISGGATPQDLETAMQLIYAYFTEPRKDSAIFEGAIARSKAGLTNRANDPASVFSDTVSAVMGSHNIRRTGPSLEKLEQINLDRAYKIYKERFTDAGNFTFTFVGSIDTNVIKPLLEKYLGSLPATNQHEQAKDLNIHAPSGKIERTVYKGSEPKATVYLVFSGKYDYSPENDVKMDAMKETLEIRLLQRLREDESGVYSPGVQESTTKLPQQRYSFLVHFGCAPQNVEKLIASTLDEIGKLKTDGPLQENVDKWRAEDRTSFEPALKTNSFWLGYINGQLQNSQPIEQISGYNALVDRVNPEGLKEMAKKYLNGDNYIRLVLLPETSIANKQ</sequence>
<evidence type="ECO:0000256" key="2">
    <source>
        <dbReference type="ARBA" id="ARBA00007261"/>
    </source>
</evidence>
<dbReference type="Proteomes" id="UP000199679">
    <property type="component" value="Chromosome I"/>
</dbReference>
<dbReference type="RefSeq" id="WP_091374912.1">
    <property type="nucleotide sequence ID" value="NZ_LT629740.1"/>
</dbReference>
<keyword evidence="12" id="KW-1185">Reference proteome</keyword>
<dbReference type="PANTHER" id="PTHR43690">
    <property type="entry name" value="NARDILYSIN"/>
    <property type="match status" value="1"/>
</dbReference>
<dbReference type="Pfam" id="PF00675">
    <property type="entry name" value="Peptidase_M16"/>
    <property type="match status" value="1"/>
</dbReference>
<dbReference type="PANTHER" id="PTHR43690:SF34">
    <property type="entry name" value="ZINC PROTEASE PQQL-LIKE"/>
    <property type="match status" value="1"/>
</dbReference>
<dbReference type="PROSITE" id="PS00143">
    <property type="entry name" value="INSULINASE"/>
    <property type="match status" value="1"/>
</dbReference>
<evidence type="ECO:0000259" key="9">
    <source>
        <dbReference type="Pfam" id="PF00675"/>
    </source>
</evidence>
<evidence type="ECO:0000313" key="11">
    <source>
        <dbReference type="EMBL" id="SDT35369.1"/>
    </source>
</evidence>
<dbReference type="InterPro" id="IPR050626">
    <property type="entry name" value="Peptidase_M16"/>
</dbReference>
<evidence type="ECO:0000256" key="1">
    <source>
        <dbReference type="ARBA" id="ARBA00001947"/>
    </source>
</evidence>
<dbReference type="AlphaFoldDB" id="A0A1H1ZP26"/>
<evidence type="ECO:0000256" key="7">
    <source>
        <dbReference type="ARBA" id="ARBA00023049"/>
    </source>
</evidence>
<gene>
    <name evidence="11" type="ORF">SAMN05216490_3188</name>
</gene>
<dbReference type="Pfam" id="PF05193">
    <property type="entry name" value="Peptidase_M16_C"/>
    <property type="match status" value="2"/>
</dbReference>
<comment type="similarity">
    <text evidence="2 8">Belongs to the peptidase M16 family.</text>
</comment>
<dbReference type="GO" id="GO:0004222">
    <property type="term" value="F:metalloendopeptidase activity"/>
    <property type="evidence" value="ECO:0007669"/>
    <property type="project" value="InterPro"/>
</dbReference>
<dbReference type="InterPro" id="IPR011249">
    <property type="entry name" value="Metalloenz_LuxS/M16"/>
</dbReference>
<evidence type="ECO:0000256" key="6">
    <source>
        <dbReference type="ARBA" id="ARBA00022833"/>
    </source>
</evidence>
<organism evidence="11 12">
    <name type="scientific">Mucilaginibacter mallensis</name>
    <dbReference type="NCBI Taxonomy" id="652787"/>
    <lineage>
        <taxon>Bacteria</taxon>
        <taxon>Pseudomonadati</taxon>
        <taxon>Bacteroidota</taxon>
        <taxon>Sphingobacteriia</taxon>
        <taxon>Sphingobacteriales</taxon>
        <taxon>Sphingobacteriaceae</taxon>
        <taxon>Mucilaginibacter</taxon>
    </lineage>
</organism>
<accession>A0A1H1ZP26</accession>
<keyword evidence="6" id="KW-0862">Zinc</keyword>
<proteinExistence type="inferred from homology"/>
<dbReference type="EMBL" id="LT629740">
    <property type="protein sequence ID" value="SDT35369.1"/>
    <property type="molecule type" value="Genomic_DNA"/>
</dbReference>
<dbReference type="InterPro" id="IPR011765">
    <property type="entry name" value="Pept_M16_N"/>
</dbReference>
<evidence type="ECO:0000313" key="12">
    <source>
        <dbReference type="Proteomes" id="UP000199679"/>
    </source>
</evidence>
<dbReference type="STRING" id="652787.SAMN05216490_3188"/>
<evidence type="ECO:0000256" key="4">
    <source>
        <dbReference type="ARBA" id="ARBA00022723"/>
    </source>
</evidence>
<reference evidence="11 12" key="1">
    <citation type="submission" date="2016-10" db="EMBL/GenBank/DDBJ databases">
        <authorList>
            <person name="de Groot N.N."/>
        </authorList>
    </citation>
    <scope>NUCLEOTIDE SEQUENCE [LARGE SCALE GENOMIC DNA]</scope>
    <source>
        <strain evidence="11 12">MP1X4</strain>
    </source>
</reference>
<protein>
    <submittedName>
        <fullName evidence="11">Zinc protease</fullName>
    </submittedName>
</protein>
<keyword evidence="7" id="KW-0482">Metalloprotease</keyword>
<evidence type="ECO:0000256" key="5">
    <source>
        <dbReference type="ARBA" id="ARBA00022801"/>
    </source>
</evidence>
<name>A0A1H1ZP26_MUCMA</name>
<keyword evidence="4" id="KW-0479">Metal-binding</keyword>
<evidence type="ECO:0000259" key="10">
    <source>
        <dbReference type="Pfam" id="PF05193"/>
    </source>
</evidence>
<dbReference type="SUPFAM" id="SSF63411">
    <property type="entry name" value="LuxS/MPP-like metallohydrolase"/>
    <property type="match status" value="4"/>
</dbReference>
<feature type="domain" description="Peptidase M16 C-terminal" evidence="10">
    <location>
        <begin position="215"/>
        <end position="393"/>
    </location>
</feature>
<evidence type="ECO:0000256" key="3">
    <source>
        <dbReference type="ARBA" id="ARBA00022670"/>
    </source>
</evidence>
<keyword evidence="5" id="KW-0378">Hydrolase</keyword>
<dbReference type="InterPro" id="IPR007863">
    <property type="entry name" value="Peptidase_M16_C"/>
</dbReference>
<dbReference type="Gene3D" id="3.30.830.10">
    <property type="entry name" value="Metalloenzyme, LuxS/M16 peptidase-like"/>
    <property type="match status" value="4"/>
</dbReference>
<dbReference type="GO" id="GO:0046872">
    <property type="term" value="F:metal ion binding"/>
    <property type="evidence" value="ECO:0007669"/>
    <property type="project" value="UniProtKB-KW"/>
</dbReference>
<evidence type="ECO:0000256" key="8">
    <source>
        <dbReference type="RuleBase" id="RU004447"/>
    </source>
</evidence>